<dbReference type="GO" id="GO:0005975">
    <property type="term" value="P:carbohydrate metabolic process"/>
    <property type="evidence" value="ECO:0007669"/>
    <property type="project" value="InterPro"/>
</dbReference>
<dbReference type="Gene3D" id="3.20.20.80">
    <property type="entry name" value="Glycosidases"/>
    <property type="match status" value="1"/>
</dbReference>
<dbReference type="EMBL" id="RCHS01002812">
    <property type="protein sequence ID" value="RMX45619.1"/>
    <property type="molecule type" value="Genomic_DNA"/>
</dbReference>
<dbReference type="GO" id="GO:0008422">
    <property type="term" value="F:beta-glucosidase activity"/>
    <property type="evidence" value="ECO:0007669"/>
    <property type="project" value="TreeGrafter"/>
</dbReference>
<feature type="chain" id="PRO_5017972955" description="beta-glucosidase" evidence="10">
    <location>
        <begin position="20"/>
        <end position="528"/>
    </location>
</feature>
<evidence type="ECO:0000256" key="3">
    <source>
        <dbReference type="ARBA" id="ARBA00012744"/>
    </source>
</evidence>
<dbReference type="InterPro" id="IPR018120">
    <property type="entry name" value="Glyco_hydro_1_AS"/>
</dbReference>
<dbReference type="FunFam" id="3.20.20.80:FF:000013">
    <property type="entry name" value="lactase-phlorizin hydrolase"/>
    <property type="match status" value="1"/>
</dbReference>
<keyword evidence="10" id="KW-0732">Signal</keyword>
<dbReference type="OrthoDB" id="65569at2759"/>
<dbReference type="PROSITE" id="PS00653">
    <property type="entry name" value="GLYCOSYL_HYDROL_F1_2"/>
    <property type="match status" value="1"/>
</dbReference>
<evidence type="ECO:0000256" key="9">
    <source>
        <dbReference type="RuleBase" id="RU004468"/>
    </source>
</evidence>
<comment type="subunit">
    <text evidence="2">Homodimer.</text>
</comment>
<dbReference type="Proteomes" id="UP000275408">
    <property type="component" value="Unassembled WGS sequence"/>
</dbReference>
<evidence type="ECO:0000256" key="1">
    <source>
        <dbReference type="ARBA" id="ARBA00010838"/>
    </source>
</evidence>
<dbReference type="InterPro" id="IPR001360">
    <property type="entry name" value="Glyco_hydro_1"/>
</dbReference>
<dbReference type="Pfam" id="PF00232">
    <property type="entry name" value="Glyco_hydro_1"/>
    <property type="match status" value="1"/>
</dbReference>
<evidence type="ECO:0000256" key="6">
    <source>
        <dbReference type="ARBA" id="ARBA00023295"/>
    </source>
</evidence>
<dbReference type="InterPro" id="IPR017853">
    <property type="entry name" value="GH"/>
</dbReference>
<organism evidence="11 12">
    <name type="scientific">Pocillopora damicornis</name>
    <name type="common">Cauliflower coral</name>
    <name type="synonym">Millepora damicornis</name>
    <dbReference type="NCBI Taxonomy" id="46731"/>
    <lineage>
        <taxon>Eukaryota</taxon>
        <taxon>Metazoa</taxon>
        <taxon>Cnidaria</taxon>
        <taxon>Anthozoa</taxon>
        <taxon>Hexacorallia</taxon>
        <taxon>Scleractinia</taxon>
        <taxon>Astrocoeniina</taxon>
        <taxon>Pocilloporidae</taxon>
        <taxon>Pocillopora</taxon>
    </lineage>
</organism>
<name>A0A3M6TWI6_POCDA</name>
<keyword evidence="5" id="KW-0325">Glycoprotein</keyword>
<evidence type="ECO:0000256" key="4">
    <source>
        <dbReference type="ARBA" id="ARBA00022801"/>
    </source>
</evidence>
<proteinExistence type="inferred from homology"/>
<sequence>MKALVCLVFFILTFDGSRAFDHDFKYGKFPDGFLWGAATAAYQIEGAWNEDGKGPSIYDIITHTVPALFHNKTGDVACDSYHKYKEDVEILKDYGAKAYRFSIAWSRVLPNGTTDYVNNAGVEYYKRLIAELSRNKIEPLVTLYHWDLPEVFRAIGGWTNRSMIDYFHDYARFCFETFGDQVKYWITLNEPAIVMLRHPLYMYGNIKNKTKLSILRYGTAHNQILGHATVYRTYKKNYQAQQGGKVTLSLSSGWAVPKTDSVRDKNAADRYMQFHLGIFAHPIFVNGDYPDVVKDIVGNRSAAAGIPSRLPSFTEEEKNIVKGSYDLFGLNHYSTDKVADKPSGDELSINGDESFTKSGDPAWPDWYNGHVAPFGFRRLLKYIKDNYNNPTIIVTENGVAPPGEASKTGQNRLNDTFRVDYHRRYTNEMLKAIIDDGVNMKGYMAWTLMDNFEWQNAYTTPYGLHFIDFENDANLTRVPKKSVGFFKKLIADNGFPDPNPKSTGSFVIANIVLTFVLIVFKLITEDSL</sequence>
<evidence type="ECO:0000313" key="11">
    <source>
        <dbReference type="EMBL" id="RMX45619.1"/>
    </source>
</evidence>
<keyword evidence="12" id="KW-1185">Reference proteome</keyword>
<dbReference type="InterPro" id="IPR033132">
    <property type="entry name" value="GH_1_N_CS"/>
</dbReference>
<evidence type="ECO:0000256" key="8">
    <source>
        <dbReference type="RuleBase" id="RU003690"/>
    </source>
</evidence>
<dbReference type="OMA" id="IHRPLDW"/>
<keyword evidence="4 9" id="KW-0378">Hydrolase</keyword>
<reference evidence="11 12" key="1">
    <citation type="journal article" date="2018" name="Sci. Rep.">
        <title>Comparative analysis of the Pocillopora damicornis genome highlights role of immune system in coral evolution.</title>
        <authorList>
            <person name="Cunning R."/>
            <person name="Bay R.A."/>
            <person name="Gillette P."/>
            <person name="Baker A.C."/>
            <person name="Traylor-Knowles N."/>
        </authorList>
    </citation>
    <scope>NUCLEOTIDE SEQUENCE [LARGE SCALE GENOMIC DNA]</scope>
    <source>
        <strain evidence="11">RSMAS</strain>
        <tissue evidence="11">Whole animal</tissue>
    </source>
</reference>
<feature type="active site" description="Nucleophile" evidence="7">
    <location>
        <position position="396"/>
    </location>
</feature>
<dbReference type="PRINTS" id="PR00131">
    <property type="entry name" value="GLHYDRLASE1"/>
</dbReference>
<evidence type="ECO:0000313" key="12">
    <source>
        <dbReference type="Proteomes" id="UP000275408"/>
    </source>
</evidence>
<dbReference type="PROSITE" id="PS00572">
    <property type="entry name" value="GLYCOSYL_HYDROL_F1_1"/>
    <property type="match status" value="1"/>
</dbReference>
<comment type="similarity">
    <text evidence="1 8">Belongs to the glycosyl hydrolase 1 family.</text>
</comment>
<evidence type="ECO:0000256" key="10">
    <source>
        <dbReference type="SAM" id="SignalP"/>
    </source>
</evidence>
<evidence type="ECO:0000256" key="7">
    <source>
        <dbReference type="PROSITE-ProRule" id="PRU10055"/>
    </source>
</evidence>
<dbReference type="AlphaFoldDB" id="A0A3M6TWI6"/>
<keyword evidence="6 9" id="KW-0326">Glycosidase</keyword>
<feature type="signal peptide" evidence="10">
    <location>
        <begin position="1"/>
        <end position="19"/>
    </location>
</feature>
<protein>
    <recommendedName>
        <fullName evidence="3">beta-glucosidase</fullName>
        <ecNumber evidence="3">3.2.1.21</ecNumber>
    </recommendedName>
</protein>
<dbReference type="STRING" id="46731.A0A3M6TWI6"/>
<dbReference type="PANTHER" id="PTHR10353">
    <property type="entry name" value="GLYCOSYL HYDROLASE"/>
    <property type="match status" value="1"/>
</dbReference>
<evidence type="ECO:0000256" key="5">
    <source>
        <dbReference type="ARBA" id="ARBA00023180"/>
    </source>
</evidence>
<dbReference type="EC" id="3.2.1.21" evidence="3"/>
<evidence type="ECO:0000256" key="2">
    <source>
        <dbReference type="ARBA" id="ARBA00011738"/>
    </source>
</evidence>
<gene>
    <name evidence="11" type="ORF">pdam_00010610</name>
</gene>
<comment type="caution">
    <text evidence="11">The sequence shown here is derived from an EMBL/GenBank/DDBJ whole genome shotgun (WGS) entry which is preliminary data.</text>
</comment>
<dbReference type="PANTHER" id="PTHR10353:SF36">
    <property type="entry name" value="LP05116P"/>
    <property type="match status" value="1"/>
</dbReference>
<dbReference type="SUPFAM" id="SSF51445">
    <property type="entry name" value="(Trans)glycosidases"/>
    <property type="match status" value="1"/>
</dbReference>
<accession>A0A3M6TWI6</accession>